<dbReference type="Gene3D" id="3.40.50.880">
    <property type="match status" value="1"/>
</dbReference>
<dbReference type="InterPro" id="IPR017926">
    <property type="entry name" value="GATASE"/>
</dbReference>
<sequence>MSKKTLLLSTAAALFIQWVMAVEQPSFTSEHMSKEPEQSTIVTVITLINLFEEGAFQTKYLEKMGIKEDQVELLINEDTELVDSMYELRAHPLGAAPAFGSLLAGIVNHEYFLKRAQRITDDEDEDEDGRHFFSEDYDECHIPESFASEEEMRHFLINDENCSFRQLFTYIRQSSDTELVSMSEAMLVDFIKGLIGATKQSISLRLMLSSGQDDLTEKALSFLDTMPFTFIGMANYDGIFSGHFRMIDEKYNQKLNIFVVPLNERLLKNEQLLSSMDGIIIPGAGDSFHSAPNYLTKPFGLEQLDSEAMMDHEKIYQWLYDYSMREGIPVLGTCAGNQHLALNKGGMLSRLTDAFDGHKQVKLVPGSLNHYMALSSEAQSDALNHCDLPEVVVNGTVMHSYVIEQVANGVEIAGLTTEQPENVIMAASYKGHISTFQFHPEYVYDPRDEQKDDDPNTHIIESFVKFTAAHRAMRRQSQAPYYAPAMHQRAERLKQCASNSKKALGRAEYWFNGDRGSESLNIQPEHNEVTVYVAPGLLSEDLDIQQSYDSMRIFISHKDSGSSMEFVKSRANQKVHIEYTEECGLN</sequence>
<feature type="domain" description="Glutamine amidotransferase" evidence="2">
    <location>
        <begin position="254"/>
        <end position="449"/>
    </location>
</feature>
<evidence type="ECO:0000259" key="2">
    <source>
        <dbReference type="Pfam" id="PF00117"/>
    </source>
</evidence>
<gene>
    <name evidence="3" type="ORF">GZ78_26250</name>
</gene>
<dbReference type="Pfam" id="PF00117">
    <property type="entry name" value="GATase"/>
    <property type="match status" value="1"/>
</dbReference>
<name>A0A081N6P5_9GAMM</name>
<dbReference type="GO" id="GO:0016787">
    <property type="term" value="F:hydrolase activity"/>
    <property type="evidence" value="ECO:0007669"/>
    <property type="project" value="InterPro"/>
</dbReference>
<dbReference type="eggNOG" id="COG2071">
    <property type="taxonomic scope" value="Bacteria"/>
</dbReference>
<dbReference type="Proteomes" id="UP000028073">
    <property type="component" value="Unassembled WGS sequence"/>
</dbReference>
<dbReference type="PROSITE" id="PS51273">
    <property type="entry name" value="GATASE_TYPE_1"/>
    <property type="match status" value="1"/>
</dbReference>
<dbReference type="SUPFAM" id="SSF52317">
    <property type="entry name" value="Class I glutamine amidotransferase-like"/>
    <property type="match status" value="1"/>
</dbReference>
<evidence type="ECO:0000313" key="4">
    <source>
        <dbReference type="Proteomes" id="UP000028073"/>
    </source>
</evidence>
<proteinExistence type="predicted"/>
<accession>A0A081N6P5</accession>
<feature type="signal peptide" evidence="1">
    <location>
        <begin position="1"/>
        <end position="21"/>
    </location>
</feature>
<evidence type="ECO:0000256" key="1">
    <source>
        <dbReference type="SAM" id="SignalP"/>
    </source>
</evidence>
<evidence type="ECO:0000313" key="3">
    <source>
        <dbReference type="EMBL" id="KEQ14118.1"/>
    </source>
</evidence>
<dbReference type="STRING" id="1137799.GZ78_26250"/>
<reference evidence="3 4" key="1">
    <citation type="submission" date="2014-06" db="EMBL/GenBank/DDBJ databases">
        <title>Whole Genome Sequences of Three Symbiotic Endozoicomonas Bacteria.</title>
        <authorList>
            <person name="Neave M.J."/>
            <person name="Apprill A."/>
            <person name="Voolstra C.R."/>
        </authorList>
    </citation>
    <scope>NUCLEOTIDE SEQUENCE [LARGE SCALE GENOMIC DNA]</scope>
    <source>
        <strain evidence="3 4">DSM 25634</strain>
    </source>
</reference>
<keyword evidence="1" id="KW-0732">Signal</keyword>
<dbReference type="AlphaFoldDB" id="A0A081N6P5"/>
<comment type="caution">
    <text evidence="3">The sequence shown here is derived from an EMBL/GenBank/DDBJ whole genome shotgun (WGS) entry which is preliminary data.</text>
</comment>
<protein>
    <recommendedName>
        <fullName evidence="2">Glutamine amidotransferase domain-containing protein</fullName>
    </recommendedName>
</protein>
<dbReference type="CDD" id="cd03128">
    <property type="entry name" value="GAT_1"/>
    <property type="match status" value="1"/>
</dbReference>
<keyword evidence="4" id="KW-1185">Reference proteome</keyword>
<feature type="chain" id="PRO_5001760558" description="Glutamine amidotransferase domain-containing protein" evidence="1">
    <location>
        <begin position="22"/>
        <end position="586"/>
    </location>
</feature>
<dbReference type="EMBL" id="JOKH01000008">
    <property type="protein sequence ID" value="KEQ14118.1"/>
    <property type="molecule type" value="Genomic_DNA"/>
</dbReference>
<dbReference type="OrthoDB" id="9813383at2"/>
<dbReference type="InterPro" id="IPR029062">
    <property type="entry name" value="Class_I_gatase-like"/>
</dbReference>
<dbReference type="RefSeq" id="WP_034842060.1">
    <property type="nucleotide sequence ID" value="NZ_JOKH01000008.1"/>
</dbReference>
<organism evidence="3 4">
    <name type="scientific">Endozoicomonas numazuensis</name>
    <dbReference type="NCBI Taxonomy" id="1137799"/>
    <lineage>
        <taxon>Bacteria</taxon>
        <taxon>Pseudomonadati</taxon>
        <taxon>Pseudomonadota</taxon>
        <taxon>Gammaproteobacteria</taxon>
        <taxon>Oceanospirillales</taxon>
        <taxon>Endozoicomonadaceae</taxon>
        <taxon>Endozoicomonas</taxon>
    </lineage>
</organism>